<accession>A0AA88N9A9</accession>
<proteinExistence type="predicted"/>
<name>A0AA88N9A9_CHASR</name>
<gene>
    <name evidence="2" type="ORF">Q5P01_006606</name>
</gene>
<evidence type="ECO:0000313" key="3">
    <source>
        <dbReference type="Proteomes" id="UP001187415"/>
    </source>
</evidence>
<evidence type="ECO:0000313" key="2">
    <source>
        <dbReference type="EMBL" id="KAK2853945.1"/>
    </source>
</evidence>
<keyword evidence="3" id="KW-1185">Reference proteome</keyword>
<dbReference type="AlphaFoldDB" id="A0AA88N9A9"/>
<sequence>MMTPDCGEARTGIIYSGGGGRRPTGAAELLLARLQRHVDFTVAASAALAVCFANHASRFSTSSQQDLLLKAEQ</sequence>
<dbReference type="EMBL" id="JAUPFM010000004">
    <property type="protein sequence ID" value="KAK2853945.1"/>
    <property type="molecule type" value="Genomic_DNA"/>
</dbReference>
<protein>
    <submittedName>
        <fullName evidence="2">Uncharacterized protein</fullName>
    </submittedName>
</protein>
<feature type="region of interest" description="Disordered" evidence="1">
    <location>
        <begin position="1"/>
        <end position="20"/>
    </location>
</feature>
<comment type="caution">
    <text evidence="2">The sequence shown here is derived from an EMBL/GenBank/DDBJ whole genome shotgun (WGS) entry which is preliminary data.</text>
</comment>
<evidence type="ECO:0000256" key="1">
    <source>
        <dbReference type="SAM" id="MobiDB-lite"/>
    </source>
</evidence>
<dbReference type="Proteomes" id="UP001187415">
    <property type="component" value="Unassembled WGS sequence"/>
</dbReference>
<organism evidence="2 3">
    <name type="scientific">Channa striata</name>
    <name type="common">Snakehead murrel</name>
    <name type="synonym">Ophicephalus striatus</name>
    <dbReference type="NCBI Taxonomy" id="64152"/>
    <lineage>
        <taxon>Eukaryota</taxon>
        <taxon>Metazoa</taxon>
        <taxon>Chordata</taxon>
        <taxon>Craniata</taxon>
        <taxon>Vertebrata</taxon>
        <taxon>Euteleostomi</taxon>
        <taxon>Actinopterygii</taxon>
        <taxon>Neopterygii</taxon>
        <taxon>Teleostei</taxon>
        <taxon>Neoteleostei</taxon>
        <taxon>Acanthomorphata</taxon>
        <taxon>Anabantaria</taxon>
        <taxon>Anabantiformes</taxon>
        <taxon>Channoidei</taxon>
        <taxon>Channidae</taxon>
        <taxon>Channa</taxon>
    </lineage>
</organism>
<reference evidence="2" key="1">
    <citation type="submission" date="2023-07" db="EMBL/GenBank/DDBJ databases">
        <title>Chromosome-level Genome Assembly of Striped Snakehead (Channa striata).</title>
        <authorList>
            <person name="Liu H."/>
        </authorList>
    </citation>
    <scope>NUCLEOTIDE SEQUENCE</scope>
    <source>
        <strain evidence="2">Gz</strain>
        <tissue evidence="2">Muscle</tissue>
    </source>
</reference>